<dbReference type="EMBL" id="RSCL01000002">
    <property type="protein sequence ID" value="RUT08825.1"/>
    <property type="molecule type" value="Genomic_DNA"/>
</dbReference>
<proteinExistence type="predicted"/>
<evidence type="ECO:0008006" key="5">
    <source>
        <dbReference type="Google" id="ProtNLM"/>
    </source>
</evidence>
<dbReference type="RefSeq" id="WP_127079255.1">
    <property type="nucleotide sequence ID" value="NZ_RSCL01000002.1"/>
</dbReference>
<evidence type="ECO:0000313" key="3">
    <source>
        <dbReference type="EMBL" id="RUT08825.1"/>
    </source>
</evidence>
<accession>A0A433VS01</accession>
<reference evidence="3" key="2">
    <citation type="journal article" date="2019" name="Genome Biol. Evol.">
        <title>Day and night: Metabolic profiles and evolutionary relationships of six axenic non-marine cyanobacteria.</title>
        <authorList>
            <person name="Will S.E."/>
            <person name="Henke P."/>
            <person name="Boedeker C."/>
            <person name="Huang S."/>
            <person name="Brinkmann H."/>
            <person name="Rohde M."/>
            <person name="Jarek M."/>
            <person name="Friedl T."/>
            <person name="Seufert S."/>
            <person name="Schumacher M."/>
            <person name="Overmann J."/>
            <person name="Neumann-Schaal M."/>
            <person name="Petersen J."/>
        </authorList>
    </citation>
    <scope>NUCLEOTIDE SEQUENCE [LARGE SCALE GENOMIC DNA]</scope>
    <source>
        <strain evidence="3">PCC 7102</strain>
    </source>
</reference>
<protein>
    <recommendedName>
        <fullName evidence="5">Filamentous haemagglutinin FhaB/tRNA nuclease CdiA-like TPS domain-containing protein</fullName>
    </recommendedName>
</protein>
<comment type="caution">
    <text evidence="3">The sequence shown here is derived from an EMBL/GenBank/DDBJ whole genome shotgun (WGS) entry which is preliminary data.</text>
</comment>
<dbReference type="AlphaFoldDB" id="A0A433VS01"/>
<organism evidence="3 4">
    <name type="scientific">Dulcicalothrix desertica PCC 7102</name>
    <dbReference type="NCBI Taxonomy" id="232991"/>
    <lineage>
        <taxon>Bacteria</taxon>
        <taxon>Bacillati</taxon>
        <taxon>Cyanobacteriota</taxon>
        <taxon>Cyanophyceae</taxon>
        <taxon>Nostocales</taxon>
        <taxon>Calotrichaceae</taxon>
        <taxon>Dulcicalothrix</taxon>
    </lineage>
</organism>
<feature type="chain" id="PRO_5030092593" description="Filamentous haemagglutinin FhaB/tRNA nuclease CdiA-like TPS domain-containing protein" evidence="2">
    <location>
        <begin position="23"/>
        <end position="112"/>
    </location>
</feature>
<keyword evidence="4" id="KW-1185">Reference proteome</keyword>
<evidence type="ECO:0000313" key="4">
    <source>
        <dbReference type="Proteomes" id="UP000271624"/>
    </source>
</evidence>
<evidence type="ECO:0000256" key="2">
    <source>
        <dbReference type="SAM" id="SignalP"/>
    </source>
</evidence>
<dbReference type="OrthoDB" id="514283at2"/>
<feature type="signal peptide" evidence="2">
    <location>
        <begin position="1"/>
        <end position="22"/>
    </location>
</feature>
<evidence type="ECO:0000256" key="1">
    <source>
        <dbReference type="SAM" id="MobiDB-lite"/>
    </source>
</evidence>
<sequence>MFKKSLILGILAAFAMAPVAFAGEQIQGDTGNTNINASNVGKNNRIRITNRTYVIRSQRRAKKLLCQTPTNQTQGGTNDTNISAANNGNRNRIKIINTNVVQGQQSAICSKR</sequence>
<keyword evidence="2" id="KW-0732">Signal</keyword>
<name>A0A433VS01_9CYAN</name>
<gene>
    <name evidence="3" type="ORF">DSM106972_008780</name>
</gene>
<feature type="region of interest" description="Disordered" evidence="1">
    <location>
        <begin position="69"/>
        <end position="88"/>
    </location>
</feature>
<dbReference type="Proteomes" id="UP000271624">
    <property type="component" value="Unassembled WGS sequence"/>
</dbReference>
<reference evidence="3" key="1">
    <citation type="submission" date="2018-12" db="EMBL/GenBank/DDBJ databases">
        <authorList>
            <person name="Will S."/>
            <person name="Neumann-Schaal M."/>
            <person name="Henke P."/>
        </authorList>
    </citation>
    <scope>NUCLEOTIDE SEQUENCE</scope>
    <source>
        <strain evidence="3">PCC 7102</strain>
    </source>
</reference>